<dbReference type="AlphaFoldDB" id="A0A927M004"/>
<keyword evidence="1" id="KW-1133">Transmembrane helix</keyword>
<accession>A0A927M004</accession>
<dbReference type="Proteomes" id="UP000649753">
    <property type="component" value="Unassembled WGS sequence"/>
</dbReference>
<evidence type="ECO:0000256" key="2">
    <source>
        <dbReference type="SAM" id="SignalP"/>
    </source>
</evidence>
<keyword evidence="1" id="KW-0812">Transmembrane</keyword>
<feature type="signal peptide" evidence="2">
    <location>
        <begin position="1"/>
        <end position="25"/>
    </location>
</feature>
<feature type="transmembrane region" description="Helical" evidence="1">
    <location>
        <begin position="35"/>
        <end position="56"/>
    </location>
</feature>
<dbReference type="EMBL" id="JADBEB010000001">
    <property type="protein sequence ID" value="MBE1485044.1"/>
    <property type="molecule type" value="Genomic_DNA"/>
</dbReference>
<sequence>MMRRRLLGGLLAACLAVSMVVGAPAKPAKAVDASFWINVAVSVAGSLFGGGGGGGVSPAQLERAKREILGAINQSQQEILAHIDGIAAADVRACARSNTLLMPNIDQMDIFTLSVFLDSSLNCATLSSAYFDAVQDLGAADHIARVMGEIYAIAMVTFAKFGFDSTPLLDDLIASYEAVLNRIKPWCGHSYGTIWDPEFAWVTEHTYACRAHTGDVESWTELQAGSQTMNPIDYAFVETNVMRNTVRPSVLRELPRLKQIRANA</sequence>
<reference evidence="3" key="1">
    <citation type="submission" date="2020-10" db="EMBL/GenBank/DDBJ databases">
        <title>Sequencing the genomes of 1000 actinobacteria strains.</title>
        <authorList>
            <person name="Klenk H.-P."/>
        </authorList>
    </citation>
    <scope>NUCLEOTIDE SEQUENCE</scope>
    <source>
        <strain evidence="3">DSM 46832</strain>
    </source>
</reference>
<dbReference type="RefSeq" id="WP_192765314.1">
    <property type="nucleotide sequence ID" value="NZ_JADBEB010000001.1"/>
</dbReference>
<evidence type="ECO:0000313" key="4">
    <source>
        <dbReference type="Proteomes" id="UP000649753"/>
    </source>
</evidence>
<gene>
    <name evidence="3" type="ORF">H4W31_000682</name>
</gene>
<protein>
    <submittedName>
        <fullName evidence="3">Uncharacterized protein</fullName>
    </submittedName>
</protein>
<keyword evidence="4" id="KW-1185">Reference proteome</keyword>
<organism evidence="3 4">
    <name type="scientific">Plantactinospora soyae</name>
    <dbReference type="NCBI Taxonomy" id="1544732"/>
    <lineage>
        <taxon>Bacteria</taxon>
        <taxon>Bacillati</taxon>
        <taxon>Actinomycetota</taxon>
        <taxon>Actinomycetes</taxon>
        <taxon>Micromonosporales</taxon>
        <taxon>Micromonosporaceae</taxon>
        <taxon>Plantactinospora</taxon>
    </lineage>
</organism>
<proteinExistence type="predicted"/>
<keyword evidence="2" id="KW-0732">Signal</keyword>
<name>A0A927M004_9ACTN</name>
<keyword evidence="1" id="KW-0472">Membrane</keyword>
<comment type="caution">
    <text evidence="3">The sequence shown here is derived from an EMBL/GenBank/DDBJ whole genome shotgun (WGS) entry which is preliminary data.</text>
</comment>
<evidence type="ECO:0000256" key="1">
    <source>
        <dbReference type="SAM" id="Phobius"/>
    </source>
</evidence>
<feature type="chain" id="PRO_5038525694" evidence="2">
    <location>
        <begin position="26"/>
        <end position="264"/>
    </location>
</feature>
<evidence type="ECO:0000313" key="3">
    <source>
        <dbReference type="EMBL" id="MBE1485044.1"/>
    </source>
</evidence>